<dbReference type="EMBL" id="CP040710">
    <property type="protein sequence ID" value="QCX01225.1"/>
    <property type="molecule type" value="Genomic_DNA"/>
</dbReference>
<proteinExistence type="predicted"/>
<dbReference type="Proteomes" id="UP000310017">
    <property type="component" value="Chromosome"/>
</dbReference>
<feature type="transmembrane region" description="Helical" evidence="1">
    <location>
        <begin position="125"/>
        <end position="142"/>
    </location>
</feature>
<dbReference type="KEGG" id="asag:FGM00_14305"/>
<evidence type="ECO:0000313" key="2">
    <source>
        <dbReference type="EMBL" id="QCX01225.1"/>
    </source>
</evidence>
<feature type="transmembrane region" description="Helical" evidence="1">
    <location>
        <begin position="30"/>
        <end position="50"/>
    </location>
</feature>
<accession>A0A5B7SRB2</accession>
<dbReference type="RefSeq" id="WP_138853564.1">
    <property type="nucleotide sequence ID" value="NZ_CP040710.1"/>
</dbReference>
<feature type="transmembrane region" description="Helical" evidence="1">
    <location>
        <begin position="70"/>
        <end position="88"/>
    </location>
</feature>
<evidence type="ECO:0000313" key="3">
    <source>
        <dbReference type="Proteomes" id="UP000310017"/>
    </source>
</evidence>
<organism evidence="2 3">
    <name type="scientific">Aggregatimonas sangjinii</name>
    <dbReference type="NCBI Taxonomy" id="2583587"/>
    <lineage>
        <taxon>Bacteria</taxon>
        <taxon>Pseudomonadati</taxon>
        <taxon>Bacteroidota</taxon>
        <taxon>Flavobacteriia</taxon>
        <taxon>Flavobacteriales</taxon>
        <taxon>Flavobacteriaceae</taxon>
        <taxon>Aggregatimonas</taxon>
    </lineage>
</organism>
<keyword evidence="1" id="KW-0812">Transmembrane</keyword>
<name>A0A5B7SRB2_9FLAO</name>
<dbReference type="AlphaFoldDB" id="A0A5B7SRB2"/>
<keyword evidence="1" id="KW-1133">Transmembrane helix</keyword>
<reference evidence="2 3" key="1">
    <citation type="submission" date="2019-05" db="EMBL/GenBank/DDBJ databases">
        <title>Genome sequencing of F202Z8.</title>
        <authorList>
            <person name="Kwon Y.M."/>
        </authorList>
    </citation>
    <scope>NUCLEOTIDE SEQUENCE [LARGE SCALE GENOMIC DNA]</scope>
    <source>
        <strain evidence="2 3">F202Z8</strain>
    </source>
</reference>
<keyword evidence="1" id="KW-0472">Membrane</keyword>
<dbReference type="OrthoDB" id="1162421at2"/>
<protein>
    <submittedName>
        <fullName evidence="2">Uncharacterized protein</fullName>
    </submittedName>
</protein>
<keyword evidence="3" id="KW-1185">Reference proteome</keyword>
<evidence type="ECO:0000256" key="1">
    <source>
        <dbReference type="SAM" id="Phobius"/>
    </source>
</evidence>
<feature type="transmembrane region" description="Helical" evidence="1">
    <location>
        <begin position="95"/>
        <end position="113"/>
    </location>
</feature>
<sequence length="171" mass="19415">MSKNRSILQKVIDQVRQGGSNNSLNERTSVVASIIIALSGLILYLDKAMVNVDVEALMPDKFVENQIDPSFFIWLVGVTVSPLLIIVGSILKPYFYAYIVPIYCYVLQFYFILIDYSLVDNGYSYSYSFGITVILLLIMQFARKSSERSTKLMIQEAKEKLLKAKMQDATK</sequence>
<gene>
    <name evidence="2" type="ORF">FGM00_14305</name>
</gene>